<proteinExistence type="predicted"/>
<dbReference type="SUPFAM" id="SSF103473">
    <property type="entry name" value="MFS general substrate transporter"/>
    <property type="match status" value="1"/>
</dbReference>
<dbReference type="PANTHER" id="PTHR23501:SF201">
    <property type="entry name" value="MFS AFLATOXIN EFFLUX PUMP"/>
    <property type="match status" value="1"/>
</dbReference>
<dbReference type="GO" id="GO:0005886">
    <property type="term" value="C:plasma membrane"/>
    <property type="evidence" value="ECO:0007669"/>
    <property type="project" value="TreeGrafter"/>
</dbReference>
<evidence type="ECO:0000256" key="1">
    <source>
        <dbReference type="ARBA" id="ARBA00004141"/>
    </source>
</evidence>
<reference evidence="8" key="1">
    <citation type="submission" date="2022-07" db="EMBL/GenBank/DDBJ databases">
        <title>Draft genome sequence of Zalerion maritima ATCC 34329, a (micro)plastics degrading marine fungus.</title>
        <authorList>
            <person name="Paco A."/>
            <person name="Goncalves M.F.M."/>
            <person name="Rocha-Santos T.A.P."/>
            <person name="Alves A."/>
        </authorList>
    </citation>
    <scope>NUCLEOTIDE SEQUENCE</scope>
    <source>
        <strain evidence="8">ATCC 34329</strain>
    </source>
</reference>
<dbReference type="Gene3D" id="1.20.1250.20">
    <property type="entry name" value="MFS general substrate transporter like domains"/>
    <property type="match status" value="1"/>
</dbReference>
<dbReference type="InterPro" id="IPR011701">
    <property type="entry name" value="MFS"/>
</dbReference>
<evidence type="ECO:0000313" key="9">
    <source>
        <dbReference type="Proteomes" id="UP001201980"/>
    </source>
</evidence>
<feature type="transmembrane region" description="Helical" evidence="6">
    <location>
        <begin position="136"/>
        <end position="157"/>
    </location>
</feature>
<feature type="transmembrane region" description="Helical" evidence="6">
    <location>
        <begin position="177"/>
        <end position="195"/>
    </location>
</feature>
<gene>
    <name evidence="8" type="ORF">MKZ38_007512</name>
</gene>
<evidence type="ECO:0000256" key="2">
    <source>
        <dbReference type="ARBA" id="ARBA00022692"/>
    </source>
</evidence>
<evidence type="ECO:0000256" key="4">
    <source>
        <dbReference type="ARBA" id="ARBA00023136"/>
    </source>
</evidence>
<evidence type="ECO:0000256" key="3">
    <source>
        <dbReference type="ARBA" id="ARBA00022989"/>
    </source>
</evidence>
<keyword evidence="2 6" id="KW-0812">Transmembrane</keyword>
<feature type="transmembrane region" description="Helical" evidence="6">
    <location>
        <begin position="886"/>
        <end position="905"/>
    </location>
</feature>
<dbReference type="InterPro" id="IPR036259">
    <property type="entry name" value="MFS_trans_sf"/>
</dbReference>
<dbReference type="Pfam" id="PF07690">
    <property type="entry name" value="MFS_1"/>
    <property type="match status" value="1"/>
</dbReference>
<feature type="transmembrane region" description="Helical" evidence="6">
    <location>
        <begin position="675"/>
        <end position="693"/>
    </location>
</feature>
<evidence type="ECO:0000313" key="8">
    <source>
        <dbReference type="EMBL" id="KAJ2894473.1"/>
    </source>
</evidence>
<evidence type="ECO:0000259" key="7">
    <source>
        <dbReference type="PROSITE" id="PS50850"/>
    </source>
</evidence>
<feature type="transmembrane region" description="Helical" evidence="6">
    <location>
        <begin position="62"/>
        <end position="86"/>
    </location>
</feature>
<feature type="transmembrane region" description="Helical" evidence="6">
    <location>
        <begin position="741"/>
        <end position="762"/>
    </location>
</feature>
<feature type="transmembrane region" description="Helical" evidence="6">
    <location>
        <begin position="221"/>
        <end position="246"/>
    </location>
</feature>
<feature type="transmembrane region" description="Helical" evidence="6">
    <location>
        <begin position="714"/>
        <end position="735"/>
    </location>
</feature>
<feature type="compositionally biased region" description="Low complexity" evidence="5">
    <location>
        <begin position="7"/>
        <end position="18"/>
    </location>
</feature>
<dbReference type="Proteomes" id="UP001201980">
    <property type="component" value="Unassembled WGS sequence"/>
</dbReference>
<dbReference type="Pfam" id="PF24802">
    <property type="entry name" value="DUF7703"/>
    <property type="match status" value="1"/>
</dbReference>
<feature type="transmembrane region" description="Helical" evidence="6">
    <location>
        <begin position="543"/>
        <end position="563"/>
    </location>
</feature>
<feature type="transmembrane region" description="Helical" evidence="6">
    <location>
        <begin position="774"/>
        <end position="796"/>
    </location>
</feature>
<dbReference type="InterPro" id="IPR020846">
    <property type="entry name" value="MFS_dom"/>
</dbReference>
<keyword evidence="3 6" id="KW-1133">Transmembrane helix</keyword>
<comment type="subcellular location">
    <subcellularLocation>
        <location evidence="1">Membrane</location>
        <topology evidence="1">Multi-pass membrane protein</topology>
    </subcellularLocation>
</comment>
<dbReference type="GO" id="GO:0022857">
    <property type="term" value="F:transmembrane transporter activity"/>
    <property type="evidence" value="ECO:0007669"/>
    <property type="project" value="InterPro"/>
</dbReference>
<name>A0AAD5RID7_9PEZI</name>
<keyword evidence="4 6" id="KW-0472">Membrane</keyword>
<dbReference type="PROSITE" id="PS00217">
    <property type="entry name" value="SUGAR_TRANSPORT_2"/>
    <property type="match status" value="1"/>
</dbReference>
<dbReference type="EMBL" id="JAKWBI020000493">
    <property type="protein sequence ID" value="KAJ2894473.1"/>
    <property type="molecule type" value="Genomic_DNA"/>
</dbReference>
<evidence type="ECO:0000256" key="6">
    <source>
        <dbReference type="SAM" id="Phobius"/>
    </source>
</evidence>
<comment type="caution">
    <text evidence="8">The sequence shown here is derived from an EMBL/GenBank/DDBJ whole genome shotgun (WGS) entry which is preliminary data.</text>
</comment>
<keyword evidence="9" id="KW-1185">Reference proteome</keyword>
<dbReference type="PROSITE" id="PS50850">
    <property type="entry name" value="MFS"/>
    <property type="match status" value="1"/>
</dbReference>
<feature type="transmembrane region" description="Helical" evidence="6">
    <location>
        <begin position="602"/>
        <end position="623"/>
    </location>
</feature>
<organism evidence="8 9">
    <name type="scientific">Zalerion maritima</name>
    <dbReference type="NCBI Taxonomy" id="339359"/>
    <lineage>
        <taxon>Eukaryota</taxon>
        <taxon>Fungi</taxon>
        <taxon>Dikarya</taxon>
        <taxon>Ascomycota</taxon>
        <taxon>Pezizomycotina</taxon>
        <taxon>Sordariomycetes</taxon>
        <taxon>Lulworthiomycetidae</taxon>
        <taxon>Lulworthiales</taxon>
        <taxon>Lulworthiaceae</taxon>
        <taxon>Zalerion</taxon>
    </lineage>
</organism>
<feature type="transmembrane region" description="Helical" evidence="6">
    <location>
        <begin position="570"/>
        <end position="590"/>
    </location>
</feature>
<evidence type="ECO:0000256" key="5">
    <source>
        <dbReference type="SAM" id="MobiDB-lite"/>
    </source>
</evidence>
<feature type="region of interest" description="Disordered" evidence="5">
    <location>
        <begin position="1"/>
        <end position="20"/>
    </location>
</feature>
<feature type="domain" description="Major facilitator superfamily (MFS) profile" evidence="7">
    <location>
        <begin position="434"/>
        <end position="908"/>
    </location>
</feature>
<protein>
    <recommendedName>
        <fullName evidence="7">Major facilitator superfamily (MFS) profile domain-containing protein</fullName>
    </recommendedName>
</protein>
<sequence>MDHEDPSSSSSLSSSSSSGYQGGISVTLPVAMTIAGFFAVSIYAVLDINIQIFFIFKKYAGLYFWSLLFASWGIVVHSVGFLLKFFQICENNYANITIITLGGVPMVIGQSVVLYSRLDLVTGGKTGRGRGSRNRWVLAMIGASFLLFTVPPTVLNYGANSEKPGPFLPVFKAWERVAMVGFCCVEFVISGLYVWRTRKILVAVRMSPGSHGRAATVMRHLILVNLLVVLMDFTLLALIFVDLYYIETTYKGALYATKLKLEFPVLNDLRKLVKKQRCTCGETDMLASYVARSGGTGEVARGDRSEVSRGTGTTITSRRNNGHNLGSPEAVTGFQLTSSPSRTSIATLLVITVPNIAIRGAHVVEPAVVVPPRAPSTSQVQLDVPRNKQQLFRLAPQNPAFYLFGRLRIQRNSDSLNPSTTKMPSLPRKDYCHLYDITILDQIIHPFTFSIILTPVKNLLECRRVALHDACEGTEETHSSRDVGWYGSAYQLTGCAVQLPLARFYSFFPPKHVYVALMLVFLAGSSVGAGARTSAAVVAGRAVQGLGLGGVLSGSTILVAETLPLRKRPVAMGVLMACLSVGSVVGPLIGGALTGVSWRWCFIVNLPVGAAVVATLVFLAEATPRTGQNDETRNWRWRDKARRLDPLGAALLVPAVVCVVLALQWAGSTYAWADWRIVLLFVLGAALGAAFVASQICFPDTATISPRIAGQRTVLASAWFQTMAGGTVMVVTYWLPTWFQAAQGISALMFSSVVASVGGGMLSTLPVDASTAQWIGYQVIVGLGLGFGAQQASLAVQAVLKKEDFPSAISLIFFSMQLGGSIFVCVGQNVFNQQLTGLLTKANIASLDDPSQVLDTGATEIWDLVTGDEDLATLLRVYNEALTSTFYVAAGTAAVGMIGALFVQWKSGKDDARPSH</sequence>
<feature type="transmembrane region" description="Helical" evidence="6">
    <location>
        <begin position="513"/>
        <end position="531"/>
    </location>
</feature>
<feature type="transmembrane region" description="Helical" evidence="6">
    <location>
        <begin position="92"/>
        <end position="115"/>
    </location>
</feature>
<feature type="transmembrane region" description="Helical" evidence="6">
    <location>
        <begin position="20"/>
        <end position="50"/>
    </location>
</feature>
<feature type="transmembrane region" description="Helical" evidence="6">
    <location>
        <begin position="808"/>
        <end position="831"/>
    </location>
</feature>
<dbReference type="InterPro" id="IPR005829">
    <property type="entry name" value="Sugar_transporter_CS"/>
</dbReference>
<feature type="transmembrane region" description="Helical" evidence="6">
    <location>
        <begin position="644"/>
        <end position="663"/>
    </location>
</feature>
<accession>A0AAD5RID7</accession>
<dbReference type="AlphaFoldDB" id="A0AAD5RID7"/>
<dbReference type="PANTHER" id="PTHR23501">
    <property type="entry name" value="MAJOR FACILITATOR SUPERFAMILY"/>
    <property type="match status" value="1"/>
</dbReference>
<feature type="region of interest" description="Disordered" evidence="5">
    <location>
        <begin position="297"/>
        <end position="327"/>
    </location>
</feature>
<feature type="compositionally biased region" description="Low complexity" evidence="5">
    <location>
        <begin position="308"/>
        <end position="319"/>
    </location>
</feature>
<dbReference type="InterPro" id="IPR056120">
    <property type="entry name" value="DUF7703"/>
</dbReference>